<dbReference type="Proteomes" id="UP000646827">
    <property type="component" value="Unassembled WGS sequence"/>
</dbReference>
<gene>
    <name evidence="2" type="ORF">INT45_011458</name>
</gene>
<evidence type="ECO:0000256" key="1">
    <source>
        <dbReference type="SAM" id="Coils"/>
    </source>
</evidence>
<keyword evidence="3" id="KW-1185">Reference proteome</keyword>
<sequence length="327" mass="38252">MISNNVSRRELTRETRRIEELRERIAKRTLETRKKSTVIDTDKLKKDIKKWSEAKPTSVEVLCYGIIDSVIEPNPGTMKILDNNTDQLISIQPKTPINQHEAFMVKKYASQVLQSLFVDNPQSFYEQFKYVIREAKNIYTNNNNTPNHDIHNNHENIETLTRKTKKRVIKIINVYRHQLKRNGKNMLLSPMNFVDFKKYKLRLKRRRFHENCEKNSFLKPLIGPLFNTLLRGEDDLEIMWGETKLKAAQNMDSDDLDDGHRRCSSANIDGKITTTKADVEIALFEVSGPPLVRDYSHFIGDRKKLALNMKKILHDIINRHTTGKKSY</sequence>
<dbReference type="OrthoDB" id="2443197at2759"/>
<name>A0A8H7SAB2_9FUNG</name>
<keyword evidence="1" id="KW-0175">Coiled coil</keyword>
<dbReference type="AlphaFoldDB" id="A0A8H7SAB2"/>
<proteinExistence type="predicted"/>
<reference evidence="2 3" key="1">
    <citation type="submission" date="2020-12" db="EMBL/GenBank/DDBJ databases">
        <title>Metabolic potential, ecology and presence of endohyphal bacteria is reflected in genomic diversity of Mucoromycotina.</title>
        <authorList>
            <person name="Muszewska A."/>
            <person name="Okrasinska A."/>
            <person name="Steczkiewicz K."/>
            <person name="Drgas O."/>
            <person name="Orlowska M."/>
            <person name="Perlinska-Lenart U."/>
            <person name="Aleksandrzak-Piekarczyk T."/>
            <person name="Szatraj K."/>
            <person name="Zielenkiewicz U."/>
            <person name="Pilsyk S."/>
            <person name="Malc E."/>
            <person name="Mieczkowski P."/>
            <person name="Kruszewska J.S."/>
            <person name="Biernat P."/>
            <person name="Pawlowska J."/>
        </authorList>
    </citation>
    <scope>NUCLEOTIDE SEQUENCE [LARGE SCALE GENOMIC DNA]</scope>
    <source>
        <strain evidence="2 3">CBS 142.35</strain>
    </source>
</reference>
<accession>A0A8H7SAB2</accession>
<comment type="caution">
    <text evidence="2">The sequence shown here is derived from an EMBL/GenBank/DDBJ whole genome shotgun (WGS) entry which is preliminary data.</text>
</comment>
<protein>
    <submittedName>
        <fullName evidence="2">Uncharacterized protein</fullName>
    </submittedName>
</protein>
<evidence type="ECO:0000313" key="2">
    <source>
        <dbReference type="EMBL" id="KAG2225790.1"/>
    </source>
</evidence>
<evidence type="ECO:0000313" key="3">
    <source>
        <dbReference type="Proteomes" id="UP000646827"/>
    </source>
</evidence>
<dbReference type="EMBL" id="JAEPRB010000024">
    <property type="protein sequence ID" value="KAG2225790.1"/>
    <property type="molecule type" value="Genomic_DNA"/>
</dbReference>
<organism evidence="2 3">
    <name type="scientific">Circinella minor</name>
    <dbReference type="NCBI Taxonomy" id="1195481"/>
    <lineage>
        <taxon>Eukaryota</taxon>
        <taxon>Fungi</taxon>
        <taxon>Fungi incertae sedis</taxon>
        <taxon>Mucoromycota</taxon>
        <taxon>Mucoromycotina</taxon>
        <taxon>Mucoromycetes</taxon>
        <taxon>Mucorales</taxon>
        <taxon>Lichtheimiaceae</taxon>
        <taxon>Circinella</taxon>
    </lineage>
</organism>
<feature type="coiled-coil region" evidence="1">
    <location>
        <begin position="4"/>
        <end position="31"/>
    </location>
</feature>